<dbReference type="SUPFAM" id="SSF57716">
    <property type="entry name" value="Glucocorticoid receptor-like (DNA-binding domain)"/>
    <property type="match status" value="1"/>
</dbReference>
<dbReference type="Proteomes" id="UP001216558">
    <property type="component" value="Unassembled WGS sequence"/>
</dbReference>
<reference evidence="8 9" key="1">
    <citation type="submission" date="2022-10" db="EMBL/GenBank/DDBJ databases">
        <title>Erythrobacter sp. sf7 Genome sequencing.</title>
        <authorList>
            <person name="Park S."/>
        </authorList>
    </citation>
    <scope>NUCLEOTIDE SEQUENCE [LARGE SCALE GENOMIC DNA]</scope>
    <source>
        <strain evidence="9">sf7</strain>
    </source>
</reference>
<dbReference type="PANTHER" id="PTHR33823">
    <property type="entry name" value="RNA POLYMERASE-BINDING TRANSCRIPTION FACTOR DKSA-RELATED"/>
    <property type="match status" value="1"/>
</dbReference>
<dbReference type="PROSITE" id="PS51128">
    <property type="entry name" value="ZF_DKSA_2"/>
    <property type="match status" value="1"/>
</dbReference>
<keyword evidence="3" id="KW-0862">Zinc</keyword>
<dbReference type="PANTHER" id="PTHR33823:SF4">
    <property type="entry name" value="GENERAL STRESS PROTEIN 16O"/>
    <property type="match status" value="1"/>
</dbReference>
<evidence type="ECO:0000256" key="4">
    <source>
        <dbReference type="PROSITE-ProRule" id="PRU00510"/>
    </source>
</evidence>
<evidence type="ECO:0000256" key="2">
    <source>
        <dbReference type="ARBA" id="ARBA00022771"/>
    </source>
</evidence>
<accession>A0ABT5JSS5</accession>
<dbReference type="InterPro" id="IPR000962">
    <property type="entry name" value="Znf_DskA_TraR"/>
</dbReference>
<dbReference type="Pfam" id="PF21173">
    <property type="entry name" value="DksA-like_N"/>
    <property type="match status" value="1"/>
</dbReference>
<comment type="caution">
    <text evidence="8">The sequence shown here is derived from an EMBL/GenBank/DDBJ whole genome shotgun (WGS) entry which is preliminary data.</text>
</comment>
<feature type="zinc finger region" description="dksA C4-type" evidence="4">
    <location>
        <begin position="79"/>
        <end position="103"/>
    </location>
</feature>
<evidence type="ECO:0000313" key="8">
    <source>
        <dbReference type="EMBL" id="MDC8755807.1"/>
    </source>
</evidence>
<proteinExistence type="predicted"/>
<keyword evidence="9" id="KW-1185">Reference proteome</keyword>
<dbReference type="RefSeq" id="WP_273679018.1">
    <property type="nucleotide sequence ID" value="NZ_JAQQXQ010000014.1"/>
</dbReference>
<sequence length="105" mass="11505">MNDYSAIAQQLKERLADIVERSGEIEDDLRHPLDDDFSEQAIDLADDEALEGVDDVLLAEARQIRFALARIANGTYGTCANCGEAIAPERLKARPIATRCIKCAA</sequence>
<evidence type="ECO:0000259" key="6">
    <source>
        <dbReference type="Pfam" id="PF01258"/>
    </source>
</evidence>
<dbReference type="EMBL" id="JAQQXQ010000014">
    <property type="protein sequence ID" value="MDC8755807.1"/>
    <property type="molecule type" value="Genomic_DNA"/>
</dbReference>
<keyword evidence="5" id="KW-0175">Coiled coil</keyword>
<dbReference type="InterPro" id="IPR048487">
    <property type="entry name" value="DksA-like_N"/>
</dbReference>
<name>A0ABT5JSS5_9SPHN</name>
<evidence type="ECO:0000256" key="3">
    <source>
        <dbReference type="ARBA" id="ARBA00022833"/>
    </source>
</evidence>
<feature type="domain" description="DnaK suppressor protein-like N-terminal" evidence="7">
    <location>
        <begin position="9"/>
        <end position="71"/>
    </location>
</feature>
<protein>
    <submittedName>
        <fullName evidence="8">TraR/DksA family transcriptional regulator</fullName>
    </submittedName>
</protein>
<gene>
    <name evidence="8" type="ORF">OIK40_14245</name>
</gene>
<feature type="domain" description="Zinc finger DksA/TraR C4-type" evidence="6">
    <location>
        <begin position="74"/>
        <end position="104"/>
    </location>
</feature>
<evidence type="ECO:0000313" key="9">
    <source>
        <dbReference type="Proteomes" id="UP001216558"/>
    </source>
</evidence>
<evidence type="ECO:0000256" key="1">
    <source>
        <dbReference type="ARBA" id="ARBA00022723"/>
    </source>
</evidence>
<evidence type="ECO:0000259" key="7">
    <source>
        <dbReference type="Pfam" id="PF21173"/>
    </source>
</evidence>
<keyword evidence="1" id="KW-0479">Metal-binding</keyword>
<evidence type="ECO:0000256" key="5">
    <source>
        <dbReference type="SAM" id="Coils"/>
    </source>
</evidence>
<dbReference type="Pfam" id="PF01258">
    <property type="entry name" value="zf-dskA_traR"/>
    <property type="match status" value="1"/>
</dbReference>
<keyword evidence="2" id="KW-0863">Zinc-finger</keyword>
<dbReference type="Gene3D" id="1.20.120.910">
    <property type="entry name" value="DksA, coiled-coil domain"/>
    <property type="match status" value="1"/>
</dbReference>
<organism evidence="8 9">
    <name type="scientific">Erythrobacter fulvus</name>
    <dbReference type="NCBI Taxonomy" id="2987523"/>
    <lineage>
        <taxon>Bacteria</taxon>
        <taxon>Pseudomonadati</taxon>
        <taxon>Pseudomonadota</taxon>
        <taxon>Alphaproteobacteria</taxon>
        <taxon>Sphingomonadales</taxon>
        <taxon>Erythrobacteraceae</taxon>
        <taxon>Erythrobacter/Porphyrobacter group</taxon>
        <taxon>Erythrobacter</taxon>
    </lineage>
</organism>
<feature type="coiled-coil region" evidence="5">
    <location>
        <begin position="1"/>
        <end position="28"/>
    </location>
</feature>